<keyword evidence="4" id="KW-0206">Cytoskeleton</keyword>
<dbReference type="GeneID" id="102806490"/>
<evidence type="ECO:0000256" key="2">
    <source>
        <dbReference type="ARBA" id="ARBA00022490"/>
    </source>
</evidence>
<evidence type="ECO:0000313" key="6">
    <source>
        <dbReference type="Proteomes" id="UP000694865"/>
    </source>
</evidence>
<name>A0ABM0MFG2_SACKO</name>
<dbReference type="InterPro" id="IPR002017">
    <property type="entry name" value="Spectrin_repeat"/>
</dbReference>
<feature type="region of interest" description="Disordered" evidence="5">
    <location>
        <begin position="1"/>
        <end position="23"/>
    </location>
</feature>
<keyword evidence="6" id="KW-1185">Reference proteome</keyword>
<reference evidence="7" key="1">
    <citation type="submission" date="2025-08" db="UniProtKB">
        <authorList>
            <consortium name="RefSeq"/>
        </authorList>
    </citation>
    <scope>IDENTIFICATION</scope>
    <source>
        <tissue evidence="7">Testes</tissue>
    </source>
</reference>
<evidence type="ECO:0000256" key="4">
    <source>
        <dbReference type="ARBA" id="ARBA00023212"/>
    </source>
</evidence>
<proteinExistence type="predicted"/>
<dbReference type="PANTHER" id="PTHR12268">
    <property type="entry name" value="E3 UBIQUITIN-PROTEIN LIGASE KCMF1"/>
    <property type="match status" value="1"/>
</dbReference>
<keyword evidence="2" id="KW-0963">Cytoplasm</keyword>
<dbReference type="InterPro" id="IPR018159">
    <property type="entry name" value="Spectrin/alpha-actinin"/>
</dbReference>
<dbReference type="InterPro" id="IPR050774">
    <property type="entry name" value="KCMF1/Dystrophin"/>
</dbReference>
<dbReference type="PANTHER" id="PTHR12268:SF14">
    <property type="entry name" value="DYSTROPHIN-1"/>
    <property type="match status" value="1"/>
</dbReference>
<comment type="subcellular location">
    <subcellularLocation>
        <location evidence="1">Cytoplasm</location>
    </subcellularLocation>
</comment>
<organism evidence="6 7">
    <name type="scientific">Saccoglossus kowalevskii</name>
    <name type="common">Acorn worm</name>
    <dbReference type="NCBI Taxonomy" id="10224"/>
    <lineage>
        <taxon>Eukaryota</taxon>
        <taxon>Metazoa</taxon>
        <taxon>Hemichordata</taxon>
        <taxon>Enteropneusta</taxon>
        <taxon>Harrimaniidae</taxon>
        <taxon>Saccoglossus</taxon>
    </lineage>
</organism>
<dbReference type="Gene3D" id="1.20.58.60">
    <property type="match status" value="1"/>
</dbReference>
<dbReference type="CDD" id="cd00176">
    <property type="entry name" value="SPEC"/>
    <property type="match status" value="1"/>
</dbReference>
<sequence length="123" mass="14682">MSKLREHWNDSVSRASSRKNQLSNMLEESHQFHELKDELYNWLAKMESLLENNEDVGQTVDVLENQLDRHRAFMDEVDQWRPCVDTVNESGHKLITEYCTDDTSKIRQILENLNPRWKYITSE</sequence>
<feature type="compositionally biased region" description="Polar residues" evidence="5">
    <location>
        <begin position="10"/>
        <end position="23"/>
    </location>
</feature>
<evidence type="ECO:0000256" key="5">
    <source>
        <dbReference type="SAM" id="MobiDB-lite"/>
    </source>
</evidence>
<dbReference type="SUPFAM" id="SSF46966">
    <property type="entry name" value="Spectrin repeat"/>
    <property type="match status" value="1"/>
</dbReference>
<accession>A0ABM0MFG2</accession>
<dbReference type="Proteomes" id="UP000694865">
    <property type="component" value="Unplaced"/>
</dbReference>
<evidence type="ECO:0000256" key="3">
    <source>
        <dbReference type="ARBA" id="ARBA00022837"/>
    </source>
</evidence>
<gene>
    <name evidence="7" type="primary">LOC102806490</name>
</gene>
<evidence type="ECO:0000313" key="7">
    <source>
        <dbReference type="RefSeq" id="XP_006818753.1"/>
    </source>
</evidence>
<evidence type="ECO:0000256" key="1">
    <source>
        <dbReference type="ARBA" id="ARBA00004496"/>
    </source>
</evidence>
<dbReference type="Pfam" id="PF00435">
    <property type="entry name" value="Spectrin"/>
    <property type="match status" value="1"/>
</dbReference>
<keyword evidence="3" id="KW-0106">Calcium</keyword>
<protein>
    <submittedName>
        <fullName evidence="7">Dystrophin, isoforms A/C/F/G/H-like</fullName>
    </submittedName>
</protein>
<dbReference type="SMART" id="SM00150">
    <property type="entry name" value="SPEC"/>
    <property type="match status" value="1"/>
</dbReference>
<dbReference type="RefSeq" id="XP_006818753.1">
    <property type="nucleotide sequence ID" value="XM_006818690.1"/>
</dbReference>